<reference evidence="3" key="2">
    <citation type="submission" date="2016-10" db="EMBL/GenBank/DDBJ databases">
        <authorList>
            <person name="Varghese N."/>
            <person name="Submissions S."/>
        </authorList>
    </citation>
    <scope>NUCLEOTIDE SEQUENCE [LARGE SCALE GENOMIC DNA]</scope>
    <source>
        <strain evidence="3">CGMCC 1.12397</strain>
    </source>
</reference>
<organism evidence="2 3">
    <name type="scientific">Halopelagius longus</name>
    <dbReference type="NCBI Taxonomy" id="1236180"/>
    <lineage>
        <taxon>Archaea</taxon>
        <taxon>Methanobacteriati</taxon>
        <taxon>Methanobacteriota</taxon>
        <taxon>Stenosarchaea group</taxon>
        <taxon>Halobacteria</taxon>
        <taxon>Halobacteriales</taxon>
        <taxon>Haloferacaceae</taxon>
    </lineage>
</organism>
<keyword evidence="4" id="KW-1185">Reference proteome</keyword>
<evidence type="ECO:0000313" key="3">
    <source>
        <dbReference type="Proteomes" id="UP000199289"/>
    </source>
</evidence>
<evidence type="ECO:0000313" key="1">
    <source>
        <dbReference type="EMBL" id="RDI70336.1"/>
    </source>
</evidence>
<sequence length="64" mass="7425">MTTYEIERPDGPERGVRVRCPEHGEEKEFQPGYQGGAFYCSGCGIEIEAHLHDTHDWRDWGERC</sequence>
<dbReference type="EMBL" id="QQST01000001">
    <property type="protein sequence ID" value="RDI70336.1"/>
    <property type="molecule type" value="Genomic_DNA"/>
</dbReference>
<dbReference type="SUPFAM" id="SSF57783">
    <property type="entry name" value="Zinc beta-ribbon"/>
    <property type="match status" value="1"/>
</dbReference>
<dbReference type="EMBL" id="FNKQ01000002">
    <property type="protein sequence ID" value="SDQ37673.1"/>
    <property type="molecule type" value="Genomic_DNA"/>
</dbReference>
<proteinExistence type="predicted"/>
<dbReference type="Proteomes" id="UP000199289">
    <property type="component" value="Unassembled WGS sequence"/>
</dbReference>
<dbReference type="RefSeq" id="WP_092534713.1">
    <property type="nucleotide sequence ID" value="NZ_FNKQ01000002.1"/>
</dbReference>
<evidence type="ECO:0000313" key="2">
    <source>
        <dbReference type="EMBL" id="SDQ37673.1"/>
    </source>
</evidence>
<dbReference type="Gene3D" id="2.20.25.10">
    <property type="match status" value="1"/>
</dbReference>
<gene>
    <name evidence="1" type="ORF">DWB78_00585</name>
    <name evidence="2" type="ORF">SAMN05216278_1283</name>
</gene>
<protein>
    <submittedName>
        <fullName evidence="2">Uncharacterized protein</fullName>
    </submittedName>
</protein>
<name>A0A1H1AD90_9EURY</name>
<dbReference type="AlphaFoldDB" id="A0A1H1AD90"/>
<dbReference type="OrthoDB" id="156804at2157"/>
<dbReference type="Proteomes" id="UP000255421">
    <property type="component" value="Unassembled WGS sequence"/>
</dbReference>
<evidence type="ECO:0000313" key="4">
    <source>
        <dbReference type="Proteomes" id="UP000255421"/>
    </source>
</evidence>
<reference evidence="2" key="1">
    <citation type="submission" date="2016-10" db="EMBL/GenBank/DDBJ databases">
        <authorList>
            <person name="de Groot N.N."/>
        </authorList>
    </citation>
    <scope>NUCLEOTIDE SEQUENCE [LARGE SCALE GENOMIC DNA]</scope>
    <source>
        <strain evidence="2">CGMCC 1.12397</strain>
    </source>
</reference>
<accession>A0A1H1AD90</accession>
<reference evidence="1 4" key="3">
    <citation type="submission" date="2018-07" db="EMBL/GenBank/DDBJ databases">
        <title>Genome sequence of extremly halophilic archaeon Halopelagius longus strain BC12-B1.</title>
        <authorList>
            <person name="Zhang X."/>
        </authorList>
    </citation>
    <scope>NUCLEOTIDE SEQUENCE [LARGE SCALE GENOMIC DNA]</scope>
    <source>
        <strain evidence="1 4">BC12-B1</strain>
    </source>
</reference>